<dbReference type="Proteomes" id="UP000053660">
    <property type="component" value="Unassembled WGS sequence"/>
</dbReference>
<keyword evidence="3" id="KW-1185">Reference proteome</keyword>
<dbReference type="GO" id="GO:0005839">
    <property type="term" value="C:proteasome core complex"/>
    <property type="evidence" value="ECO:0007669"/>
    <property type="project" value="InterPro"/>
</dbReference>
<dbReference type="OrthoDB" id="429533at2759"/>
<proteinExistence type="predicted"/>
<sequence length="112" mass="12400">MAKPFAAQGSGSYAAISVLERDFKQNMTEDQAVDLVQRALHAGMHGDNASGNSLNLVIMRPGKTEFRGPIVPEFCKKPEPVDLTYKFKPGSTKVLKKKVYKFDVIESMDISH</sequence>
<gene>
    <name evidence="2" type="ORF">OESDEN_13184</name>
</gene>
<accession>A0A0B1SV26</accession>
<feature type="domain" description="Proteasome beta subunit C-terminal" evidence="1">
    <location>
        <begin position="84"/>
        <end position="106"/>
    </location>
</feature>
<dbReference type="GO" id="GO:0051603">
    <property type="term" value="P:proteolysis involved in protein catabolic process"/>
    <property type="evidence" value="ECO:0007669"/>
    <property type="project" value="InterPro"/>
</dbReference>
<dbReference type="InterPro" id="IPR001353">
    <property type="entry name" value="Proteasome_sua/b"/>
</dbReference>
<evidence type="ECO:0000313" key="2">
    <source>
        <dbReference type="EMBL" id="KHJ87050.1"/>
    </source>
</evidence>
<dbReference type="Pfam" id="PF12465">
    <property type="entry name" value="Pr_beta_C"/>
    <property type="match status" value="1"/>
</dbReference>
<evidence type="ECO:0000259" key="1">
    <source>
        <dbReference type="Pfam" id="PF12465"/>
    </source>
</evidence>
<name>A0A0B1SV26_OESDE</name>
<dbReference type="Gene3D" id="3.60.20.10">
    <property type="entry name" value="Glutamine Phosphoribosylpyrophosphate, subunit 1, domain 1"/>
    <property type="match status" value="1"/>
</dbReference>
<dbReference type="InterPro" id="IPR029055">
    <property type="entry name" value="Ntn_hydrolases_N"/>
</dbReference>
<dbReference type="AlphaFoldDB" id="A0A0B1SV26"/>
<organism evidence="2 3">
    <name type="scientific">Oesophagostomum dentatum</name>
    <name type="common">Nodular worm</name>
    <dbReference type="NCBI Taxonomy" id="61180"/>
    <lineage>
        <taxon>Eukaryota</taxon>
        <taxon>Metazoa</taxon>
        <taxon>Ecdysozoa</taxon>
        <taxon>Nematoda</taxon>
        <taxon>Chromadorea</taxon>
        <taxon>Rhabditida</taxon>
        <taxon>Rhabditina</taxon>
        <taxon>Rhabditomorpha</taxon>
        <taxon>Strongyloidea</taxon>
        <taxon>Strongylidae</taxon>
        <taxon>Oesophagostomum</taxon>
    </lineage>
</organism>
<reference evidence="2 3" key="1">
    <citation type="submission" date="2014-03" db="EMBL/GenBank/DDBJ databases">
        <title>Draft genome of the hookworm Oesophagostomum dentatum.</title>
        <authorList>
            <person name="Mitreva M."/>
        </authorList>
    </citation>
    <scope>NUCLEOTIDE SEQUENCE [LARGE SCALE GENOMIC DNA]</scope>
    <source>
        <strain evidence="2 3">OD-Hann</strain>
    </source>
</reference>
<dbReference type="InterPro" id="IPR024689">
    <property type="entry name" value="Proteasome_bsu_C"/>
</dbReference>
<dbReference type="Pfam" id="PF00227">
    <property type="entry name" value="Proteasome"/>
    <property type="match status" value="1"/>
</dbReference>
<protein>
    <recommendedName>
        <fullName evidence="1">Proteasome beta subunit C-terminal domain-containing protein</fullName>
    </recommendedName>
</protein>
<dbReference type="EMBL" id="KN558690">
    <property type="protein sequence ID" value="KHJ87050.1"/>
    <property type="molecule type" value="Genomic_DNA"/>
</dbReference>
<dbReference type="SUPFAM" id="SSF56235">
    <property type="entry name" value="N-terminal nucleophile aminohydrolases (Ntn hydrolases)"/>
    <property type="match status" value="1"/>
</dbReference>
<evidence type="ECO:0000313" key="3">
    <source>
        <dbReference type="Proteomes" id="UP000053660"/>
    </source>
</evidence>